<accession>A0A2K3NWP4</accession>
<evidence type="ECO:0000256" key="5">
    <source>
        <dbReference type="ARBA" id="ARBA00023242"/>
    </source>
</evidence>
<dbReference type="InterPro" id="IPR015300">
    <property type="entry name" value="DNA-bd_pseudobarrel_sf"/>
</dbReference>
<dbReference type="GO" id="GO:0003677">
    <property type="term" value="F:DNA binding"/>
    <property type="evidence" value="ECO:0007669"/>
    <property type="project" value="UniProtKB-KW"/>
</dbReference>
<keyword evidence="4" id="KW-0804">Transcription</keyword>
<sequence length="409" mass="47309">MASSSKRLPTPEDIAKYRHYFETVIDPNKENIDIPGDFYAKWKIEFMKHQFGWIRGPNRMKVMVLYNRSNTDMTLTDGICVGKYFGFVKPTRVTLSYVFDENMFWMRILPEPQPPTMAPSTIEREVNFASCIADMVTNSKRNVAGPSSCTPNWFKTTIVPDKEAIYVCPYFVNNWSTKFNYERHGFIINAYRKKTKVNFIWRKGKLCLSSGITVATNNGFTQQTKVIIYYEEENNFLMFDESMSEFSPLYDVPAESNTVCCSDDDVPLYEPGAESNPDAPVNEEVIEPNGPRGEMNNINCFVWDKFVRKKFAKGHCVMHFPAVVCLEYPDIENKIMVVINEQTHQKIECKVVKGYRKKPKKRPELHLGGTLWGIFVRRLNLKPKDTLKFRLDKPPSILTVTIVRKSNAR</sequence>
<gene>
    <name evidence="6" type="ORF">L195_g003947</name>
</gene>
<evidence type="ECO:0000256" key="3">
    <source>
        <dbReference type="ARBA" id="ARBA00023125"/>
    </source>
</evidence>
<proteinExistence type="predicted"/>
<keyword evidence="3" id="KW-0238">DNA-binding</keyword>
<dbReference type="SUPFAM" id="SSF101936">
    <property type="entry name" value="DNA-binding pseudobarrel domain"/>
    <property type="match status" value="1"/>
</dbReference>
<reference evidence="6 7" key="1">
    <citation type="journal article" date="2014" name="Am. J. Bot.">
        <title>Genome assembly and annotation for red clover (Trifolium pratense; Fabaceae).</title>
        <authorList>
            <person name="Istvanek J."/>
            <person name="Jaros M."/>
            <person name="Krenek A."/>
            <person name="Repkova J."/>
        </authorList>
    </citation>
    <scope>NUCLEOTIDE SEQUENCE [LARGE SCALE GENOMIC DNA]</scope>
    <source>
        <strain evidence="7">cv. Tatra</strain>
        <tissue evidence="6">Young leaves</tissue>
    </source>
</reference>
<dbReference type="GO" id="GO:0005634">
    <property type="term" value="C:nucleus"/>
    <property type="evidence" value="ECO:0007669"/>
    <property type="project" value="UniProtKB-SubCell"/>
</dbReference>
<comment type="caution">
    <text evidence="6">The sequence shown here is derived from an EMBL/GenBank/DDBJ whole genome shotgun (WGS) entry which is preliminary data.</text>
</comment>
<reference evidence="6 7" key="2">
    <citation type="journal article" date="2017" name="Front. Plant Sci.">
        <title>Gene Classification and Mining of Molecular Markers Useful in Red Clover (Trifolium pratense) Breeding.</title>
        <authorList>
            <person name="Istvanek J."/>
            <person name="Dluhosova J."/>
            <person name="Dluhos P."/>
            <person name="Patkova L."/>
            <person name="Nedelnik J."/>
            <person name="Repkova J."/>
        </authorList>
    </citation>
    <scope>NUCLEOTIDE SEQUENCE [LARGE SCALE GENOMIC DNA]</scope>
    <source>
        <strain evidence="7">cv. Tatra</strain>
        <tissue evidence="6">Young leaves</tissue>
    </source>
</reference>
<protein>
    <recommendedName>
        <fullName evidence="8">TF-B3 domain-containing protein</fullName>
    </recommendedName>
</protein>
<name>A0A2K3NWP4_TRIPR</name>
<comment type="subcellular location">
    <subcellularLocation>
        <location evidence="1">Nucleus</location>
    </subcellularLocation>
</comment>
<evidence type="ECO:0000313" key="6">
    <source>
        <dbReference type="EMBL" id="PNY07451.1"/>
    </source>
</evidence>
<keyword evidence="2" id="KW-0805">Transcription regulation</keyword>
<dbReference type="AlphaFoldDB" id="A0A2K3NWP4"/>
<evidence type="ECO:0008006" key="8">
    <source>
        <dbReference type="Google" id="ProtNLM"/>
    </source>
</evidence>
<evidence type="ECO:0000256" key="4">
    <source>
        <dbReference type="ARBA" id="ARBA00023163"/>
    </source>
</evidence>
<evidence type="ECO:0000256" key="2">
    <source>
        <dbReference type="ARBA" id="ARBA00023015"/>
    </source>
</evidence>
<evidence type="ECO:0000256" key="1">
    <source>
        <dbReference type="ARBA" id="ARBA00004123"/>
    </source>
</evidence>
<keyword evidence="5" id="KW-0539">Nucleus</keyword>
<dbReference type="EMBL" id="ASHM01001890">
    <property type="protein sequence ID" value="PNY07451.1"/>
    <property type="molecule type" value="Genomic_DNA"/>
</dbReference>
<organism evidence="6 7">
    <name type="scientific">Trifolium pratense</name>
    <name type="common">Red clover</name>
    <dbReference type="NCBI Taxonomy" id="57577"/>
    <lineage>
        <taxon>Eukaryota</taxon>
        <taxon>Viridiplantae</taxon>
        <taxon>Streptophyta</taxon>
        <taxon>Embryophyta</taxon>
        <taxon>Tracheophyta</taxon>
        <taxon>Spermatophyta</taxon>
        <taxon>Magnoliopsida</taxon>
        <taxon>eudicotyledons</taxon>
        <taxon>Gunneridae</taxon>
        <taxon>Pentapetalae</taxon>
        <taxon>rosids</taxon>
        <taxon>fabids</taxon>
        <taxon>Fabales</taxon>
        <taxon>Fabaceae</taxon>
        <taxon>Papilionoideae</taxon>
        <taxon>50 kb inversion clade</taxon>
        <taxon>NPAAA clade</taxon>
        <taxon>Hologalegina</taxon>
        <taxon>IRL clade</taxon>
        <taxon>Trifolieae</taxon>
        <taxon>Trifolium</taxon>
    </lineage>
</organism>
<evidence type="ECO:0000313" key="7">
    <source>
        <dbReference type="Proteomes" id="UP000236291"/>
    </source>
</evidence>
<dbReference type="Proteomes" id="UP000236291">
    <property type="component" value="Unassembled WGS sequence"/>
</dbReference>